<evidence type="ECO:0000256" key="2">
    <source>
        <dbReference type="ARBA" id="ARBA00022737"/>
    </source>
</evidence>
<dbReference type="SMART" id="SM00369">
    <property type="entry name" value="LRR_TYP"/>
    <property type="match status" value="2"/>
</dbReference>
<dbReference type="InterPro" id="IPR050216">
    <property type="entry name" value="LRR_domain-containing"/>
</dbReference>
<gene>
    <name evidence="3" type="ORF">XENOCAPTIV_013591</name>
</gene>
<evidence type="ECO:0000313" key="3">
    <source>
        <dbReference type="EMBL" id="MEQ2205777.1"/>
    </source>
</evidence>
<reference evidence="3 4" key="1">
    <citation type="submission" date="2021-06" db="EMBL/GenBank/DDBJ databases">
        <authorList>
            <person name="Palmer J.M."/>
        </authorList>
    </citation>
    <scope>NUCLEOTIDE SEQUENCE [LARGE SCALE GENOMIC DNA]</scope>
    <source>
        <strain evidence="3 4">XC_2019</strain>
        <tissue evidence="3">Muscle</tissue>
    </source>
</reference>
<dbReference type="PANTHER" id="PTHR48051:SF1">
    <property type="entry name" value="RAS SUPPRESSOR PROTEIN 1"/>
    <property type="match status" value="1"/>
</dbReference>
<dbReference type="Proteomes" id="UP001434883">
    <property type="component" value="Unassembled WGS sequence"/>
</dbReference>
<comment type="caution">
    <text evidence="3">The sequence shown here is derived from an EMBL/GenBank/DDBJ whole genome shotgun (WGS) entry which is preliminary data.</text>
</comment>
<evidence type="ECO:0008006" key="5">
    <source>
        <dbReference type="Google" id="ProtNLM"/>
    </source>
</evidence>
<sequence length="101" mass="11569">DLSYNQLTEIPRELENSKNMLVLNLSHNGIDSIPNQLFINLTDLLYLDLSDNKLDSLPPQMRRLVHLQTLILNNNPLMHAQLRYNTPIFSAIFLLACGPLE</sequence>
<accession>A0ABV0RE93</accession>
<evidence type="ECO:0000256" key="1">
    <source>
        <dbReference type="ARBA" id="ARBA00022614"/>
    </source>
</evidence>
<dbReference type="InterPro" id="IPR032675">
    <property type="entry name" value="LRR_dom_sf"/>
</dbReference>
<dbReference type="PROSITE" id="PS51450">
    <property type="entry name" value="LRR"/>
    <property type="match status" value="2"/>
</dbReference>
<dbReference type="EMBL" id="JAHRIN010042292">
    <property type="protein sequence ID" value="MEQ2205777.1"/>
    <property type="molecule type" value="Genomic_DNA"/>
</dbReference>
<dbReference type="SUPFAM" id="SSF52058">
    <property type="entry name" value="L domain-like"/>
    <property type="match status" value="1"/>
</dbReference>
<dbReference type="Pfam" id="PF13855">
    <property type="entry name" value="LRR_8"/>
    <property type="match status" value="1"/>
</dbReference>
<keyword evidence="4" id="KW-1185">Reference proteome</keyword>
<dbReference type="PANTHER" id="PTHR48051">
    <property type="match status" value="1"/>
</dbReference>
<dbReference type="Gene3D" id="3.80.10.10">
    <property type="entry name" value="Ribonuclease Inhibitor"/>
    <property type="match status" value="1"/>
</dbReference>
<name>A0ABV0RE93_9TELE</name>
<dbReference type="PRINTS" id="PR00019">
    <property type="entry name" value="LEURICHRPT"/>
</dbReference>
<protein>
    <recommendedName>
        <fullName evidence="5">Toll-like receptor 3</fullName>
    </recommendedName>
</protein>
<feature type="non-terminal residue" evidence="3">
    <location>
        <position position="1"/>
    </location>
</feature>
<dbReference type="InterPro" id="IPR003591">
    <property type="entry name" value="Leu-rich_rpt_typical-subtyp"/>
</dbReference>
<keyword evidence="1" id="KW-0433">Leucine-rich repeat</keyword>
<dbReference type="InterPro" id="IPR001611">
    <property type="entry name" value="Leu-rich_rpt"/>
</dbReference>
<evidence type="ECO:0000313" key="4">
    <source>
        <dbReference type="Proteomes" id="UP001434883"/>
    </source>
</evidence>
<proteinExistence type="predicted"/>
<keyword evidence="2" id="KW-0677">Repeat</keyword>
<organism evidence="3 4">
    <name type="scientific">Xenoophorus captivus</name>
    <dbReference type="NCBI Taxonomy" id="1517983"/>
    <lineage>
        <taxon>Eukaryota</taxon>
        <taxon>Metazoa</taxon>
        <taxon>Chordata</taxon>
        <taxon>Craniata</taxon>
        <taxon>Vertebrata</taxon>
        <taxon>Euteleostomi</taxon>
        <taxon>Actinopterygii</taxon>
        <taxon>Neopterygii</taxon>
        <taxon>Teleostei</taxon>
        <taxon>Neoteleostei</taxon>
        <taxon>Acanthomorphata</taxon>
        <taxon>Ovalentaria</taxon>
        <taxon>Atherinomorphae</taxon>
        <taxon>Cyprinodontiformes</taxon>
        <taxon>Goodeidae</taxon>
        <taxon>Xenoophorus</taxon>
    </lineage>
</organism>